<dbReference type="InterPro" id="IPR045085">
    <property type="entry name" value="HLD_clamp_pol_III_gamma_tau"/>
</dbReference>
<keyword evidence="8 11" id="KW-0067">ATP-binding</keyword>
<gene>
    <name evidence="11" type="primary">dnaX</name>
    <name evidence="14" type="ORF">A3B21_02880</name>
</gene>
<keyword evidence="2 11" id="KW-0808">Transferase</keyword>
<evidence type="ECO:0000256" key="6">
    <source>
        <dbReference type="ARBA" id="ARBA00022741"/>
    </source>
</evidence>
<dbReference type="GO" id="GO:0003887">
    <property type="term" value="F:DNA-directed DNA polymerase activity"/>
    <property type="evidence" value="ECO:0007669"/>
    <property type="project" value="UniProtKB-KW"/>
</dbReference>
<evidence type="ECO:0000313" key="14">
    <source>
        <dbReference type="EMBL" id="OGL81209.1"/>
    </source>
</evidence>
<accession>A0A1F7USI0</accession>
<dbReference type="GO" id="GO:0005524">
    <property type="term" value="F:ATP binding"/>
    <property type="evidence" value="ECO:0007669"/>
    <property type="project" value="UniProtKB-KW"/>
</dbReference>
<dbReference type="Pfam" id="PF22608">
    <property type="entry name" value="DNAX_ATPase_lid"/>
    <property type="match status" value="1"/>
</dbReference>
<dbReference type="Pfam" id="PF13177">
    <property type="entry name" value="DNA_pol3_delta2"/>
    <property type="match status" value="1"/>
</dbReference>
<dbReference type="SMART" id="SM00382">
    <property type="entry name" value="AAA"/>
    <property type="match status" value="1"/>
</dbReference>
<dbReference type="Proteomes" id="UP000176897">
    <property type="component" value="Unassembled WGS sequence"/>
</dbReference>
<evidence type="ECO:0000259" key="13">
    <source>
        <dbReference type="SMART" id="SM00382"/>
    </source>
</evidence>
<organism evidence="14 15">
    <name type="scientific">Candidatus Uhrbacteria bacterium RIFCSPLOWO2_01_FULL_47_24</name>
    <dbReference type="NCBI Taxonomy" id="1802401"/>
    <lineage>
        <taxon>Bacteria</taxon>
        <taxon>Candidatus Uhriibacteriota</taxon>
    </lineage>
</organism>
<dbReference type="PANTHER" id="PTHR11669:SF0">
    <property type="entry name" value="PROTEIN STICHEL-LIKE 2"/>
    <property type="match status" value="1"/>
</dbReference>
<evidence type="ECO:0000256" key="3">
    <source>
        <dbReference type="ARBA" id="ARBA00022695"/>
    </source>
</evidence>
<evidence type="ECO:0000256" key="9">
    <source>
        <dbReference type="ARBA" id="ARBA00022932"/>
    </source>
</evidence>
<sequence length="548" mass="60383">MALALYRKYRPQTFREITNQNHVKITLEREVAQEKVAHAYLFSGPRGTGKTSLARILAKAVNCQGLALDAKGLSPRQNGEPCNKCEACNTITEGRALDVIEIDAASYTGVDNVRETIVETAKFAPSRLKCKVFIIDEVHMLSNAAWNALLKIMEEPPAHVIFVLATTEVHKVPATILSRCQRFDFHRIRPSDMVARLKFIAAQEKVKVATPVLQSVARFAEGCVRDAESLLEQLFSLGEKEITEDVASLVLPRTSMPLALDLLECISAGEVRRALLLIGSLTDQGIDLPQFSSDLLELLRNVLLIKNGGKDMVVSATDASTFERLEKISDGWTMPRILFIVDTFVKAKQGLKGATIPQLPLEIAVVEAGEEGRAGQPEDLPRTRVGATFTLYDDSSRRAPARPASTTPLKETQISAGLREGSRQSSQPPVAPKVKRNENNNAVLSLQDLQAKWPEVLKRAQEENHSLPFLLSTSEPMRMEGDTIHVGVQYPFHCDKLNEPKSRAVLEKIVSDVYAMPLRIQGVISARPSEKDNSVEDVLKTLGGRLVG</sequence>
<dbReference type="InterPro" id="IPR027417">
    <property type="entry name" value="P-loop_NTPase"/>
</dbReference>
<comment type="function">
    <text evidence="11">DNA polymerase III is a complex, multichain enzyme responsible for most of the replicative synthesis in bacteria. This DNA polymerase also exhibits 3' to 5' exonuclease activity.</text>
</comment>
<keyword evidence="7" id="KW-0862">Zinc</keyword>
<comment type="caution">
    <text evidence="14">The sequence shown here is derived from an EMBL/GenBank/DDBJ whole genome shotgun (WGS) entry which is preliminary data.</text>
</comment>
<dbReference type="Pfam" id="PF12169">
    <property type="entry name" value="DNA_pol3_gamma3"/>
    <property type="match status" value="1"/>
</dbReference>
<keyword evidence="4 11" id="KW-0235">DNA replication</keyword>
<dbReference type="GO" id="GO:0006261">
    <property type="term" value="P:DNA-templated DNA replication"/>
    <property type="evidence" value="ECO:0007669"/>
    <property type="project" value="TreeGrafter"/>
</dbReference>
<comment type="catalytic activity">
    <reaction evidence="10 11">
        <text>DNA(n) + a 2'-deoxyribonucleoside 5'-triphosphate = DNA(n+1) + diphosphate</text>
        <dbReference type="Rhea" id="RHEA:22508"/>
        <dbReference type="Rhea" id="RHEA-COMP:17339"/>
        <dbReference type="Rhea" id="RHEA-COMP:17340"/>
        <dbReference type="ChEBI" id="CHEBI:33019"/>
        <dbReference type="ChEBI" id="CHEBI:61560"/>
        <dbReference type="ChEBI" id="CHEBI:173112"/>
        <dbReference type="EC" id="2.7.7.7"/>
    </reaction>
</comment>
<evidence type="ECO:0000256" key="12">
    <source>
        <dbReference type="SAM" id="MobiDB-lite"/>
    </source>
</evidence>
<dbReference type="Gene3D" id="3.40.50.300">
    <property type="entry name" value="P-loop containing nucleotide triphosphate hydrolases"/>
    <property type="match status" value="1"/>
</dbReference>
<dbReference type="NCBIfam" id="NF004046">
    <property type="entry name" value="PRK05563.1"/>
    <property type="match status" value="1"/>
</dbReference>
<dbReference type="FunFam" id="3.40.50.300:FF:000014">
    <property type="entry name" value="DNA polymerase III subunit gamma/tau"/>
    <property type="match status" value="1"/>
</dbReference>
<proteinExistence type="inferred from homology"/>
<dbReference type="GO" id="GO:0003677">
    <property type="term" value="F:DNA binding"/>
    <property type="evidence" value="ECO:0007669"/>
    <property type="project" value="InterPro"/>
</dbReference>
<evidence type="ECO:0000256" key="8">
    <source>
        <dbReference type="ARBA" id="ARBA00022840"/>
    </source>
</evidence>
<dbReference type="InterPro" id="IPR008921">
    <property type="entry name" value="DNA_pol3_clamp-load_cplx_C"/>
</dbReference>
<keyword evidence="6 11" id="KW-0547">Nucleotide-binding</keyword>
<comment type="similarity">
    <text evidence="1 11">Belongs to the DnaX/STICHEL family.</text>
</comment>
<dbReference type="AlphaFoldDB" id="A0A1F7USI0"/>
<dbReference type="Gene3D" id="1.10.8.60">
    <property type="match status" value="1"/>
</dbReference>
<name>A0A1F7USI0_9BACT</name>
<evidence type="ECO:0000313" key="15">
    <source>
        <dbReference type="Proteomes" id="UP000176897"/>
    </source>
</evidence>
<evidence type="ECO:0000256" key="5">
    <source>
        <dbReference type="ARBA" id="ARBA00022723"/>
    </source>
</evidence>
<dbReference type="SUPFAM" id="SSF52540">
    <property type="entry name" value="P-loop containing nucleoside triphosphate hydrolases"/>
    <property type="match status" value="1"/>
</dbReference>
<dbReference type="InterPro" id="IPR012763">
    <property type="entry name" value="DNA_pol_III_sug/sutau_N"/>
</dbReference>
<feature type="domain" description="AAA+ ATPase" evidence="13">
    <location>
        <begin position="36"/>
        <end position="189"/>
    </location>
</feature>
<feature type="region of interest" description="Disordered" evidence="12">
    <location>
        <begin position="392"/>
        <end position="438"/>
    </location>
</feature>
<feature type="compositionally biased region" description="Polar residues" evidence="12">
    <location>
        <begin position="404"/>
        <end position="415"/>
    </location>
</feature>
<dbReference type="EC" id="2.7.7.7" evidence="11"/>
<dbReference type="STRING" id="1802401.A3B21_02880"/>
<evidence type="ECO:0000256" key="4">
    <source>
        <dbReference type="ARBA" id="ARBA00022705"/>
    </source>
</evidence>
<evidence type="ECO:0000256" key="1">
    <source>
        <dbReference type="ARBA" id="ARBA00006360"/>
    </source>
</evidence>
<evidence type="ECO:0000256" key="11">
    <source>
        <dbReference type="RuleBase" id="RU364063"/>
    </source>
</evidence>
<protein>
    <recommendedName>
        <fullName evidence="11">DNA polymerase III subunit gamma/tau</fullName>
        <ecNumber evidence="11">2.7.7.7</ecNumber>
    </recommendedName>
</protein>
<comment type="subunit">
    <text evidence="11">DNA polymerase III contains a core (composed of alpha, epsilon and theta chains) that associates with a tau subunit. This core dimerizes to form the POLIII' complex. PolIII' associates with the gamma complex (composed of gamma, delta, delta', psi and chi chains) and with the beta chain to form the complete DNA polymerase III complex.</text>
</comment>
<dbReference type="InterPro" id="IPR022754">
    <property type="entry name" value="DNA_pol_III_gamma-3"/>
</dbReference>
<dbReference type="CDD" id="cd18137">
    <property type="entry name" value="HLD_clamp_pol_III_gamma_tau"/>
    <property type="match status" value="1"/>
</dbReference>
<evidence type="ECO:0000256" key="2">
    <source>
        <dbReference type="ARBA" id="ARBA00022679"/>
    </source>
</evidence>
<dbReference type="GO" id="GO:0046872">
    <property type="term" value="F:metal ion binding"/>
    <property type="evidence" value="ECO:0007669"/>
    <property type="project" value="UniProtKB-KW"/>
</dbReference>
<evidence type="ECO:0000256" key="7">
    <source>
        <dbReference type="ARBA" id="ARBA00022833"/>
    </source>
</evidence>
<keyword evidence="3 11" id="KW-0548">Nucleotidyltransferase</keyword>
<keyword evidence="5" id="KW-0479">Metal-binding</keyword>
<dbReference type="EMBL" id="MGEJ01000009">
    <property type="protein sequence ID" value="OGL81209.1"/>
    <property type="molecule type" value="Genomic_DNA"/>
</dbReference>
<reference evidence="14 15" key="1">
    <citation type="journal article" date="2016" name="Nat. Commun.">
        <title>Thousands of microbial genomes shed light on interconnected biogeochemical processes in an aquifer system.</title>
        <authorList>
            <person name="Anantharaman K."/>
            <person name="Brown C.T."/>
            <person name="Hug L.A."/>
            <person name="Sharon I."/>
            <person name="Castelle C.J."/>
            <person name="Probst A.J."/>
            <person name="Thomas B.C."/>
            <person name="Singh A."/>
            <person name="Wilkins M.J."/>
            <person name="Karaoz U."/>
            <person name="Brodie E.L."/>
            <person name="Williams K.H."/>
            <person name="Hubbard S.S."/>
            <person name="Banfield J.F."/>
        </authorList>
    </citation>
    <scope>NUCLEOTIDE SEQUENCE [LARGE SCALE GENOMIC DNA]</scope>
</reference>
<dbReference type="PANTHER" id="PTHR11669">
    <property type="entry name" value="REPLICATION FACTOR C / DNA POLYMERASE III GAMMA-TAU SUBUNIT"/>
    <property type="match status" value="1"/>
</dbReference>
<dbReference type="CDD" id="cd00009">
    <property type="entry name" value="AAA"/>
    <property type="match status" value="1"/>
</dbReference>
<dbReference type="GO" id="GO:0009360">
    <property type="term" value="C:DNA polymerase III complex"/>
    <property type="evidence" value="ECO:0007669"/>
    <property type="project" value="InterPro"/>
</dbReference>
<evidence type="ECO:0000256" key="10">
    <source>
        <dbReference type="ARBA" id="ARBA00049244"/>
    </source>
</evidence>
<dbReference type="Gene3D" id="1.20.272.10">
    <property type="match status" value="1"/>
</dbReference>
<dbReference type="InterPro" id="IPR050238">
    <property type="entry name" value="DNA_Rep/Repair_Clamp_Loader"/>
</dbReference>
<dbReference type="SUPFAM" id="SSF48019">
    <property type="entry name" value="post-AAA+ oligomerization domain-like"/>
    <property type="match status" value="1"/>
</dbReference>
<dbReference type="NCBIfam" id="TIGR02397">
    <property type="entry name" value="dnaX_nterm"/>
    <property type="match status" value="1"/>
</dbReference>
<keyword evidence="9 11" id="KW-0239">DNA-directed DNA polymerase</keyword>
<dbReference type="InterPro" id="IPR003593">
    <property type="entry name" value="AAA+_ATPase"/>
</dbReference>